<dbReference type="GO" id="GO:0016758">
    <property type="term" value="F:hexosyltransferase activity"/>
    <property type="evidence" value="ECO:0007669"/>
    <property type="project" value="TreeGrafter"/>
</dbReference>
<evidence type="ECO:0000259" key="1">
    <source>
        <dbReference type="Pfam" id="PF00534"/>
    </source>
</evidence>
<dbReference type="InterPro" id="IPR001296">
    <property type="entry name" value="Glyco_trans_1"/>
</dbReference>
<proteinExistence type="predicted"/>
<dbReference type="STRING" id="560819.SAMN05428998_12479"/>
<dbReference type="Pfam" id="PF00534">
    <property type="entry name" value="Glycos_transf_1"/>
    <property type="match status" value="1"/>
</dbReference>
<dbReference type="CDD" id="cd03801">
    <property type="entry name" value="GT4_PimA-like"/>
    <property type="match status" value="1"/>
</dbReference>
<dbReference type="PANTHER" id="PTHR45947">
    <property type="entry name" value="SULFOQUINOVOSYL TRANSFERASE SQD2"/>
    <property type="match status" value="1"/>
</dbReference>
<keyword evidence="2" id="KW-0808">Transferase</keyword>
<gene>
    <name evidence="2" type="ORF">SAMN05428998_12479</name>
</gene>
<evidence type="ECO:0000313" key="3">
    <source>
        <dbReference type="Proteomes" id="UP000192917"/>
    </source>
</evidence>
<sequence>MRLAYLVTHPIQYQAPLLARIACEPDIELTAFFASELSLGAFRDPGFGREVTWDVPLLEGYRHEFLPCLGERRDLGILRPWSHGLARRLRRGGFQALWVHGYARPFHVWSLLAARALGLTTLLRDEATAISTRRGGAKRLLRAGFFAGLRPLVDRYLAIGSLNRAYWRALGVAEERIFDMPYAVDNARFQALAGAAAARRDAFRQELGLPPDRPVVLYASKLMARKRAGDLLEAFLGLGGAAAARRPLLLIVGDGELRATLEARVAEAGAAGSVRFLGFRNQAELPAFYELAEVFVLPSEHEPWGLVVNEAMNAGTAVIASDQVAAAHDLISPRRGRPETGVVFPVGDIAALRGALEQVLADPERAAALGRQALARVSAWDFEADVAGLRAALGLGPRGEAS</sequence>
<organism evidence="2 3">
    <name type="scientific">Tistlia consotensis USBA 355</name>
    <dbReference type="NCBI Taxonomy" id="560819"/>
    <lineage>
        <taxon>Bacteria</taxon>
        <taxon>Pseudomonadati</taxon>
        <taxon>Pseudomonadota</taxon>
        <taxon>Alphaproteobacteria</taxon>
        <taxon>Rhodospirillales</taxon>
        <taxon>Rhodovibrionaceae</taxon>
        <taxon>Tistlia</taxon>
    </lineage>
</organism>
<feature type="domain" description="Glycosyl transferase family 1" evidence="1">
    <location>
        <begin position="200"/>
        <end position="373"/>
    </location>
</feature>
<dbReference type="PANTHER" id="PTHR45947:SF3">
    <property type="entry name" value="SULFOQUINOVOSYL TRANSFERASE SQD2"/>
    <property type="match status" value="1"/>
</dbReference>
<name>A0A1Y6CG51_9PROT</name>
<dbReference type="Proteomes" id="UP000192917">
    <property type="component" value="Unassembled WGS sequence"/>
</dbReference>
<evidence type="ECO:0000313" key="2">
    <source>
        <dbReference type="EMBL" id="SMF63154.1"/>
    </source>
</evidence>
<dbReference type="InterPro" id="IPR050194">
    <property type="entry name" value="Glycosyltransferase_grp1"/>
</dbReference>
<dbReference type="Gene3D" id="3.40.50.2000">
    <property type="entry name" value="Glycogen Phosphorylase B"/>
    <property type="match status" value="2"/>
</dbReference>
<protein>
    <submittedName>
        <fullName evidence="2">Glycosyltransferase involved in cell wall bisynthesis</fullName>
    </submittedName>
</protein>
<dbReference type="SUPFAM" id="SSF53756">
    <property type="entry name" value="UDP-Glycosyltransferase/glycogen phosphorylase"/>
    <property type="match status" value="1"/>
</dbReference>
<dbReference type="AlphaFoldDB" id="A0A1Y6CG51"/>
<accession>A0A1Y6CG51</accession>
<keyword evidence="3" id="KW-1185">Reference proteome</keyword>
<reference evidence="2 3" key="1">
    <citation type="submission" date="2017-04" db="EMBL/GenBank/DDBJ databases">
        <authorList>
            <person name="Afonso C.L."/>
            <person name="Miller P.J."/>
            <person name="Scott M.A."/>
            <person name="Spackman E."/>
            <person name="Goraichik I."/>
            <person name="Dimitrov K.M."/>
            <person name="Suarez D.L."/>
            <person name="Swayne D.E."/>
        </authorList>
    </citation>
    <scope>NUCLEOTIDE SEQUENCE [LARGE SCALE GENOMIC DNA]</scope>
    <source>
        <strain evidence="2 3">USBA 355</strain>
    </source>
</reference>
<dbReference type="EMBL" id="FWZX01000024">
    <property type="protein sequence ID" value="SMF63154.1"/>
    <property type="molecule type" value="Genomic_DNA"/>
</dbReference>